<keyword evidence="1" id="KW-0677">Repeat</keyword>
<name>A0A6A3FEH0_9STRA</name>
<feature type="repeat" description="ANK" evidence="3">
    <location>
        <begin position="695"/>
        <end position="727"/>
    </location>
</feature>
<feature type="repeat" description="ANK" evidence="3">
    <location>
        <begin position="762"/>
        <end position="794"/>
    </location>
</feature>
<dbReference type="AlphaFoldDB" id="A0A6A3FEH0"/>
<sequence length="848" mass="89615">MDPTPQGSGQHGGAQGVAFTSSSPERTRRVRSVIPAFALETIKRTSSMPPPSGHRSVSGSFLARSVASTSFSSFHSSISVDTSELPSASLTRTSSGSSSGSGPTPKSRRSPSSTRRSPKPTPAIDRASETIVRRLLASGMSVHSTQAATSLISAAKTGEISLVRALVKAGVPVDAVHHDATAIMAAAGAGQLEVRKDGAGKTAKEYVTADCQEIAMMLDEFDRKTALLNATVAGDLEAVEFLVARGDDLETCGPEDETALLVAAGGGSSRVEIARVLLAAGADRAAALKNGSSALHLAVKAAARGGAAMVTLLLQEGVDPRSLDARGNRAQDYADDPHVVRALERQEARLKLLFAAETGNLSLVSHHATHGAEIETRGRADGVTPLLAAVQKGFADVARFLLDKGADPNAASTVGGLTPLHFAAEQGDYAMLECLLRYGADVNVADVNGKLAREYAIDDQVVELLSRHMETSVTTENCKSRSEDANRYFTADEPITEPESLSSCKSNVNCDQDRRSGSESITALADRKVTDEMRADKSGEVRLGAILNEAHATKEHDPINAINQRENSVEELSNSICSCSEPPPSYQSYLRVQSTEASLLTAVQRNDLETARRLLALDVDIELRSEDNNFTPLCWAAQAGNLEMVQLLIVEGAQVDAATTSGFTPLLLAASAGHAHVVQQLLMKGADSEACIKRSGFTALLVAVFNNYVGVVRHLVKKRVNLEVRSADGSTALHLAAEKGHAAVVQLLLAGGSNTNATIQRDGSTALHKAAFMNKPAVVWLLLRGGADPQLEDDKGLTAADQADSEQLKRILLATRSERDAGVTEAWWDQWQIRQLAAVPNATTGGEG</sequence>
<evidence type="ECO:0000256" key="1">
    <source>
        <dbReference type="ARBA" id="ARBA00022737"/>
    </source>
</evidence>
<dbReference type="InterPro" id="IPR036770">
    <property type="entry name" value="Ankyrin_rpt-contain_sf"/>
</dbReference>
<dbReference type="EMBL" id="QXGF01000215">
    <property type="protein sequence ID" value="KAE8944215.1"/>
    <property type="molecule type" value="Genomic_DNA"/>
</dbReference>
<feature type="region of interest" description="Disordered" evidence="4">
    <location>
        <begin position="1"/>
        <end position="32"/>
    </location>
</feature>
<feature type="repeat" description="ANK" evidence="3">
    <location>
        <begin position="146"/>
        <end position="178"/>
    </location>
</feature>
<feature type="region of interest" description="Disordered" evidence="4">
    <location>
        <begin position="82"/>
        <end position="128"/>
    </location>
</feature>
<dbReference type="PRINTS" id="PR01415">
    <property type="entry name" value="ANKYRIN"/>
</dbReference>
<comment type="caution">
    <text evidence="5">The sequence shown here is derived from an EMBL/GenBank/DDBJ whole genome shotgun (WGS) entry which is preliminary data.</text>
</comment>
<feature type="repeat" description="ANK" evidence="3">
    <location>
        <begin position="415"/>
        <end position="447"/>
    </location>
</feature>
<organism evidence="5 6">
    <name type="scientific">Phytophthora fragariae</name>
    <dbReference type="NCBI Taxonomy" id="53985"/>
    <lineage>
        <taxon>Eukaryota</taxon>
        <taxon>Sar</taxon>
        <taxon>Stramenopiles</taxon>
        <taxon>Oomycota</taxon>
        <taxon>Peronosporomycetes</taxon>
        <taxon>Peronosporales</taxon>
        <taxon>Peronosporaceae</taxon>
        <taxon>Phytophthora</taxon>
    </lineage>
</organism>
<dbReference type="Pfam" id="PF12796">
    <property type="entry name" value="Ank_2"/>
    <property type="match status" value="4"/>
</dbReference>
<dbReference type="SMART" id="SM00248">
    <property type="entry name" value="ANK"/>
    <property type="match status" value="12"/>
</dbReference>
<feature type="repeat" description="ANK" evidence="3">
    <location>
        <begin position="661"/>
        <end position="687"/>
    </location>
</feature>
<reference evidence="5 6" key="1">
    <citation type="submission" date="2018-08" db="EMBL/GenBank/DDBJ databases">
        <title>Genomic investigation of the strawberry pathogen Phytophthora fragariae indicates pathogenicity is determined by transcriptional variation in three key races.</title>
        <authorList>
            <person name="Adams T.M."/>
            <person name="Armitage A.D."/>
            <person name="Sobczyk M.K."/>
            <person name="Bates H.J."/>
            <person name="Dunwell J.M."/>
            <person name="Nellist C.F."/>
            <person name="Harrison R.J."/>
        </authorList>
    </citation>
    <scope>NUCLEOTIDE SEQUENCE [LARGE SCALE GENOMIC DNA]</scope>
    <source>
        <strain evidence="5 6">NOV-9</strain>
    </source>
</reference>
<feature type="compositionally biased region" description="Low complexity" evidence="4">
    <location>
        <begin position="91"/>
        <end position="115"/>
    </location>
</feature>
<dbReference type="PANTHER" id="PTHR24171">
    <property type="entry name" value="ANKYRIN REPEAT DOMAIN-CONTAINING PROTEIN 39-RELATED"/>
    <property type="match status" value="1"/>
</dbReference>
<feature type="repeat" description="ANK" evidence="3">
    <location>
        <begin position="381"/>
        <end position="413"/>
    </location>
</feature>
<evidence type="ECO:0000256" key="3">
    <source>
        <dbReference type="PROSITE-ProRule" id="PRU00023"/>
    </source>
</evidence>
<feature type="region of interest" description="Disordered" evidence="4">
    <location>
        <begin position="39"/>
        <end position="58"/>
    </location>
</feature>
<evidence type="ECO:0000313" key="6">
    <source>
        <dbReference type="Proteomes" id="UP000429523"/>
    </source>
</evidence>
<feature type="repeat" description="ANK" evidence="3">
    <location>
        <begin position="728"/>
        <end position="760"/>
    </location>
</feature>
<feature type="repeat" description="ANK" evidence="3">
    <location>
        <begin position="628"/>
        <end position="660"/>
    </location>
</feature>
<evidence type="ECO:0000313" key="5">
    <source>
        <dbReference type="EMBL" id="KAE8944215.1"/>
    </source>
</evidence>
<dbReference type="InterPro" id="IPR002110">
    <property type="entry name" value="Ankyrin_rpt"/>
</dbReference>
<evidence type="ECO:0000256" key="4">
    <source>
        <dbReference type="SAM" id="MobiDB-lite"/>
    </source>
</evidence>
<feature type="repeat" description="ANK" evidence="3">
    <location>
        <begin position="290"/>
        <end position="325"/>
    </location>
</feature>
<gene>
    <name evidence="5" type="ORF">PF009_g6088</name>
</gene>
<dbReference type="PROSITE" id="PS50297">
    <property type="entry name" value="ANK_REP_REGION"/>
    <property type="match status" value="7"/>
</dbReference>
<dbReference type="Gene3D" id="1.25.40.20">
    <property type="entry name" value="Ankyrin repeat-containing domain"/>
    <property type="match status" value="6"/>
</dbReference>
<proteinExistence type="predicted"/>
<dbReference type="SUPFAM" id="SSF48403">
    <property type="entry name" value="Ankyrin repeat"/>
    <property type="match status" value="2"/>
</dbReference>
<evidence type="ECO:0000256" key="2">
    <source>
        <dbReference type="ARBA" id="ARBA00023043"/>
    </source>
</evidence>
<protein>
    <submittedName>
        <fullName evidence="5">Uncharacterized protein</fullName>
    </submittedName>
</protein>
<dbReference type="PANTHER" id="PTHR24171:SF8">
    <property type="entry name" value="BRCA1-ASSOCIATED RING DOMAIN PROTEIN 1"/>
    <property type="match status" value="1"/>
</dbReference>
<dbReference type="PROSITE" id="PS50088">
    <property type="entry name" value="ANK_REPEAT"/>
    <property type="match status" value="9"/>
</dbReference>
<dbReference type="Proteomes" id="UP000429523">
    <property type="component" value="Unassembled WGS sequence"/>
</dbReference>
<accession>A0A6A3FEH0</accession>
<keyword evidence="2 3" id="KW-0040">ANK repeat</keyword>